<proteinExistence type="predicted"/>
<accession>A0A7W7HUA5</accession>
<gene>
    <name evidence="2" type="ORF">BJ971_001404</name>
</gene>
<name>A0A7W7HUA5_9ACTN</name>
<evidence type="ECO:0000256" key="1">
    <source>
        <dbReference type="SAM" id="MobiDB-lite"/>
    </source>
</evidence>
<evidence type="ECO:0000313" key="2">
    <source>
        <dbReference type="EMBL" id="MBB4760848.1"/>
    </source>
</evidence>
<feature type="region of interest" description="Disordered" evidence="1">
    <location>
        <begin position="1"/>
        <end position="32"/>
    </location>
</feature>
<dbReference type="EMBL" id="JACHNH010000001">
    <property type="protein sequence ID" value="MBB4760848.1"/>
    <property type="molecule type" value="Genomic_DNA"/>
</dbReference>
<keyword evidence="3" id="KW-1185">Reference proteome</keyword>
<dbReference type="Gene3D" id="1.25.40.10">
    <property type="entry name" value="Tetratricopeptide repeat domain"/>
    <property type="match status" value="1"/>
</dbReference>
<sequence>MTVSDERPGLAVPDRDITPLPDSRTVPLAPPADADDLPRYLHALRRLADADDLAAAHSGCTLAVDLAGRLGSAAGLVTAYSQRSSVSRRLGRLAEAARDAEAAAELFAVSGGDPSGAAAALLMSRRIAVLLDLGDLDCADGLLAPSGFAGVLPDEPEFLLLRYVRGRLHAEAARPGEGLADLYRCGERLAVRRSDHPAVLPWRSAAAAVLAGLGAGEAAERLVAEEVALTRRHGLASALGRALRIQGQVRSGAEGICPAEESIRVLRGTPRRFELAMALVDLGALLNAARRRPQARRVLRDGLELAQECGSPALVARARALFAGKTRLAPPFK</sequence>
<dbReference type="AlphaFoldDB" id="A0A7W7HUA5"/>
<protein>
    <submittedName>
        <fullName evidence="2">Tetratricopeptide (TPR) repeat protein</fullName>
    </submittedName>
</protein>
<evidence type="ECO:0000313" key="3">
    <source>
        <dbReference type="Proteomes" id="UP000578112"/>
    </source>
</evidence>
<dbReference type="InterPro" id="IPR011990">
    <property type="entry name" value="TPR-like_helical_dom_sf"/>
</dbReference>
<reference evidence="2 3" key="1">
    <citation type="submission" date="2020-08" db="EMBL/GenBank/DDBJ databases">
        <title>Sequencing the genomes of 1000 actinobacteria strains.</title>
        <authorList>
            <person name="Klenk H.-P."/>
        </authorList>
    </citation>
    <scope>NUCLEOTIDE SEQUENCE [LARGE SCALE GENOMIC DNA]</scope>
    <source>
        <strain evidence="2 3">DSM 43149</strain>
    </source>
</reference>
<organism evidence="2 3">
    <name type="scientific">Actinoplanes digitatis</name>
    <dbReference type="NCBI Taxonomy" id="1868"/>
    <lineage>
        <taxon>Bacteria</taxon>
        <taxon>Bacillati</taxon>
        <taxon>Actinomycetota</taxon>
        <taxon>Actinomycetes</taxon>
        <taxon>Micromonosporales</taxon>
        <taxon>Micromonosporaceae</taxon>
        <taxon>Actinoplanes</taxon>
    </lineage>
</organism>
<comment type="caution">
    <text evidence="2">The sequence shown here is derived from an EMBL/GenBank/DDBJ whole genome shotgun (WGS) entry which is preliminary data.</text>
</comment>
<feature type="compositionally biased region" description="Basic and acidic residues" evidence="1">
    <location>
        <begin position="1"/>
        <end position="17"/>
    </location>
</feature>
<dbReference type="Proteomes" id="UP000578112">
    <property type="component" value="Unassembled WGS sequence"/>
</dbReference>
<dbReference type="RefSeq" id="WP_184990897.1">
    <property type="nucleotide sequence ID" value="NZ_BOMK01000078.1"/>
</dbReference>